<evidence type="ECO:0000313" key="2">
    <source>
        <dbReference type="Proteomes" id="UP000190648"/>
    </source>
</evidence>
<gene>
    <name evidence="1" type="ORF">AV530_018598</name>
</gene>
<dbReference type="Proteomes" id="UP000190648">
    <property type="component" value="Unassembled WGS sequence"/>
</dbReference>
<evidence type="ECO:0000313" key="1">
    <source>
        <dbReference type="EMBL" id="OPJ90580.1"/>
    </source>
</evidence>
<proteinExistence type="predicted"/>
<protein>
    <submittedName>
        <fullName evidence="1">Uncharacterized protein</fullName>
    </submittedName>
</protein>
<name>A0A1V4L1I5_PATFA</name>
<comment type="caution">
    <text evidence="1">The sequence shown here is derived from an EMBL/GenBank/DDBJ whole genome shotgun (WGS) entry which is preliminary data.</text>
</comment>
<accession>A0A1V4L1I5</accession>
<dbReference type="EMBL" id="LSYS01000210">
    <property type="protein sequence ID" value="OPJ90580.1"/>
    <property type="molecule type" value="Genomic_DNA"/>
</dbReference>
<reference evidence="1 2" key="1">
    <citation type="submission" date="2016-02" db="EMBL/GenBank/DDBJ databases">
        <title>Band-tailed pigeon sequencing and assembly.</title>
        <authorList>
            <person name="Soares A.E."/>
            <person name="Novak B.J."/>
            <person name="Rice E.S."/>
            <person name="O'Connell B."/>
            <person name="Chang D."/>
            <person name="Weber S."/>
            <person name="Shapiro B."/>
        </authorList>
    </citation>
    <scope>NUCLEOTIDE SEQUENCE [LARGE SCALE GENOMIC DNA]</scope>
    <source>
        <strain evidence="1">BTP2013</strain>
        <tissue evidence="1">Blood</tissue>
    </source>
</reference>
<dbReference type="AlphaFoldDB" id="A0A1V4L1I5"/>
<keyword evidence="2" id="KW-1185">Reference proteome</keyword>
<sequence>MPGALRGGFRGLGELSPGPFPLPLLRPAAPRGRWSRPLEDVSVSRPRTRLIGIFEMNCGVSCGARKKYELCGVSSEVPREYIPSARCFQARISQAERCRKQLEELGIQTNTKSLLRKLLW</sequence>
<organism evidence="1 2">
    <name type="scientific">Patagioenas fasciata monilis</name>
    <dbReference type="NCBI Taxonomy" id="372326"/>
    <lineage>
        <taxon>Eukaryota</taxon>
        <taxon>Metazoa</taxon>
        <taxon>Chordata</taxon>
        <taxon>Craniata</taxon>
        <taxon>Vertebrata</taxon>
        <taxon>Euteleostomi</taxon>
        <taxon>Archelosauria</taxon>
        <taxon>Archosauria</taxon>
        <taxon>Dinosauria</taxon>
        <taxon>Saurischia</taxon>
        <taxon>Theropoda</taxon>
        <taxon>Coelurosauria</taxon>
        <taxon>Aves</taxon>
        <taxon>Neognathae</taxon>
        <taxon>Neoaves</taxon>
        <taxon>Columbimorphae</taxon>
        <taxon>Columbiformes</taxon>
        <taxon>Columbidae</taxon>
        <taxon>Patagioenas</taxon>
    </lineage>
</organism>